<reference evidence="6" key="1">
    <citation type="journal article" date="2021" name="Nat. Commun.">
        <title>Genetic determinants of endophytism in the Arabidopsis root mycobiome.</title>
        <authorList>
            <person name="Mesny F."/>
            <person name="Miyauchi S."/>
            <person name="Thiergart T."/>
            <person name="Pickel B."/>
            <person name="Atanasova L."/>
            <person name="Karlsson M."/>
            <person name="Huettel B."/>
            <person name="Barry K.W."/>
            <person name="Haridas S."/>
            <person name="Chen C."/>
            <person name="Bauer D."/>
            <person name="Andreopoulos W."/>
            <person name="Pangilinan J."/>
            <person name="LaButti K."/>
            <person name="Riley R."/>
            <person name="Lipzen A."/>
            <person name="Clum A."/>
            <person name="Drula E."/>
            <person name="Henrissat B."/>
            <person name="Kohler A."/>
            <person name="Grigoriev I.V."/>
            <person name="Martin F.M."/>
            <person name="Hacquard S."/>
        </authorList>
    </citation>
    <scope>NUCLEOTIDE SEQUENCE</scope>
    <source>
        <strain evidence="6">MPI-CAGE-CH-0243</strain>
    </source>
</reference>
<evidence type="ECO:0000256" key="5">
    <source>
        <dbReference type="SAM" id="SignalP"/>
    </source>
</evidence>
<dbReference type="GO" id="GO:0003847">
    <property type="term" value="F:1-alkyl-2-acetylglycerophosphocholine esterase activity"/>
    <property type="evidence" value="ECO:0007669"/>
    <property type="project" value="UniProtKB-EC"/>
</dbReference>
<organism evidence="6 7">
    <name type="scientific">Dendryphion nanum</name>
    <dbReference type="NCBI Taxonomy" id="256645"/>
    <lineage>
        <taxon>Eukaryota</taxon>
        <taxon>Fungi</taxon>
        <taxon>Dikarya</taxon>
        <taxon>Ascomycota</taxon>
        <taxon>Pezizomycotina</taxon>
        <taxon>Dothideomycetes</taxon>
        <taxon>Pleosporomycetidae</taxon>
        <taxon>Pleosporales</taxon>
        <taxon>Torulaceae</taxon>
        <taxon>Dendryphion</taxon>
    </lineage>
</organism>
<dbReference type="PANTHER" id="PTHR10272:SF14">
    <property type="entry name" value="PAF ACETYLHYDROLASE FAMILY PROTEIN"/>
    <property type="match status" value="1"/>
</dbReference>
<dbReference type="OrthoDB" id="2363873at2759"/>
<dbReference type="InterPro" id="IPR029058">
    <property type="entry name" value="AB_hydrolase_fold"/>
</dbReference>
<proteinExistence type="predicted"/>
<keyword evidence="5" id="KW-0732">Signal</keyword>
<dbReference type="Proteomes" id="UP000700596">
    <property type="component" value="Unassembled WGS sequence"/>
</dbReference>
<evidence type="ECO:0000256" key="1">
    <source>
        <dbReference type="ARBA" id="ARBA00013201"/>
    </source>
</evidence>
<evidence type="ECO:0000256" key="2">
    <source>
        <dbReference type="ARBA" id="ARBA00022801"/>
    </source>
</evidence>
<sequence>MLLTTPPSLKSSLLLSLLLTPLPSLAQFQLPALTGPYTVAQTTAKLTDTNRTDPYDPANGTRNVMITLFTPVPPRSCQQTCQLPYMPPQTAALINAGATALYGIPENTFSSFSIPACCKTSNSASSSFSKVPLILFSPGLQGSRLLYSYLAATLSSHGYIVATLDHTYEAMVVEYPDGTLIPGLNDTFFDPRVPGLLDTALAVRVADSRFVLNQLGKADVVKKLLPGASCGLNTKSVGFYGHSFGGATAIAAASSDPRFLAAANLDGRQFGDLSSLRPQQSILFFGRAEPNPHNRTDDETWQTGFAAAKGWKRVLGLKDSAHSTFADFVVLAEVARLPLSEELKELVGGLEAGRVVEILGTYVKSFFGRVLKGERTGLFEGGKKEFPEVVVDGVR</sequence>
<gene>
    <name evidence="6" type="ORF">B0J11DRAFT_238696</name>
</gene>
<name>A0A9P9CY85_9PLEO</name>
<comment type="caution">
    <text evidence="6">The sequence shown here is derived from an EMBL/GenBank/DDBJ whole genome shotgun (WGS) entry which is preliminary data.</text>
</comment>
<dbReference type="EC" id="3.1.1.47" evidence="1"/>
<dbReference type="SUPFAM" id="SSF53474">
    <property type="entry name" value="alpha/beta-Hydrolases"/>
    <property type="match status" value="1"/>
</dbReference>
<keyword evidence="4" id="KW-0443">Lipid metabolism</keyword>
<keyword evidence="2 6" id="KW-0378">Hydrolase</keyword>
<evidence type="ECO:0000313" key="6">
    <source>
        <dbReference type="EMBL" id="KAH7109062.1"/>
    </source>
</evidence>
<feature type="signal peptide" evidence="5">
    <location>
        <begin position="1"/>
        <end position="26"/>
    </location>
</feature>
<keyword evidence="7" id="KW-1185">Reference proteome</keyword>
<evidence type="ECO:0000256" key="4">
    <source>
        <dbReference type="ARBA" id="ARBA00023098"/>
    </source>
</evidence>
<keyword evidence="3" id="KW-0442">Lipid degradation</keyword>
<dbReference type="GO" id="GO:0016042">
    <property type="term" value="P:lipid catabolic process"/>
    <property type="evidence" value="ECO:0007669"/>
    <property type="project" value="UniProtKB-KW"/>
</dbReference>
<dbReference type="Gene3D" id="3.40.50.1820">
    <property type="entry name" value="alpha/beta hydrolase"/>
    <property type="match status" value="1"/>
</dbReference>
<dbReference type="Pfam" id="PF03403">
    <property type="entry name" value="PAF-AH_p_II"/>
    <property type="match status" value="2"/>
</dbReference>
<evidence type="ECO:0000313" key="7">
    <source>
        <dbReference type="Proteomes" id="UP000700596"/>
    </source>
</evidence>
<protein>
    <recommendedName>
        <fullName evidence="1">1-alkyl-2-acetylglycerophosphocholine esterase</fullName>
        <ecNumber evidence="1">3.1.1.47</ecNumber>
    </recommendedName>
</protein>
<dbReference type="PANTHER" id="PTHR10272">
    <property type="entry name" value="PLATELET-ACTIVATING FACTOR ACETYLHYDROLASE"/>
    <property type="match status" value="1"/>
</dbReference>
<evidence type="ECO:0000256" key="3">
    <source>
        <dbReference type="ARBA" id="ARBA00022963"/>
    </source>
</evidence>
<dbReference type="AlphaFoldDB" id="A0A9P9CY85"/>
<feature type="chain" id="PRO_5040208636" description="1-alkyl-2-acetylglycerophosphocholine esterase" evidence="5">
    <location>
        <begin position="27"/>
        <end position="395"/>
    </location>
</feature>
<dbReference type="EMBL" id="JAGMWT010000034">
    <property type="protein sequence ID" value="KAH7109062.1"/>
    <property type="molecule type" value="Genomic_DNA"/>
</dbReference>
<accession>A0A9P9CY85</accession>